<sequence>MFLLAANFLLLPKLGAQPINEKNADNLVVSQKILSLNDAVGVALESNPQISAARYGFEASRGLVDQASLLPNPSLEVSMEDQQRSTRTTTTALSMPIELGGKRSARKSAARLNSAVAGHNYEIVKADVRSAVSARFFDVAVAQELVRVSLEMQEIAQNALRIATKRVESGKVAPLIRDRAEVELTNARMELRKAESDLIVAKQELALLMGESSVTFDSVQASIKDLPPRPTLDELKASLQTSTRFVAGKLEVEASAAELEVEKSKRYPDITLTGGVARDNEVGRNKVLIGVSIPLPLFDRNQGNVYAAKMQSYQAQDNYREMQTRLTADLLRAVSRYDVAESAARDYVDSVLPTSRKAYEAARKGLEAGKFGYLEVLDAQRALSASSTAYLMTLSQAFQARVDIDRIISR</sequence>
<feature type="coiled-coil region" evidence="2">
    <location>
        <begin position="177"/>
        <end position="211"/>
    </location>
</feature>
<dbReference type="Pfam" id="PF02321">
    <property type="entry name" value="OEP"/>
    <property type="match status" value="2"/>
</dbReference>
<evidence type="ECO:0000313" key="3">
    <source>
        <dbReference type="EMBL" id="MCX5566042.1"/>
    </source>
</evidence>
<dbReference type="PANTHER" id="PTHR30203">
    <property type="entry name" value="OUTER MEMBRANE CATION EFFLUX PROTEIN"/>
    <property type="match status" value="1"/>
</dbReference>
<comment type="similarity">
    <text evidence="1">Belongs to the outer membrane factor (OMF) (TC 1.B.17) family.</text>
</comment>
<dbReference type="Proteomes" id="UP001208074">
    <property type="component" value="Unassembled WGS sequence"/>
</dbReference>
<name>A0AAW5VU20_9BURK</name>
<dbReference type="SUPFAM" id="SSF56954">
    <property type="entry name" value="Outer membrane efflux proteins (OEP)"/>
    <property type="match status" value="1"/>
</dbReference>
<comment type="caution">
    <text evidence="3">The sequence shown here is derived from an EMBL/GenBank/DDBJ whole genome shotgun (WGS) entry which is preliminary data.</text>
</comment>
<accession>A0AAW5VU20</accession>
<evidence type="ECO:0000313" key="4">
    <source>
        <dbReference type="Proteomes" id="UP001208074"/>
    </source>
</evidence>
<gene>
    <name evidence="3" type="ORF">OSH02_11770</name>
</gene>
<dbReference type="AlphaFoldDB" id="A0AAW5VU20"/>
<dbReference type="InterPro" id="IPR010131">
    <property type="entry name" value="MdtP/NodT-like"/>
</dbReference>
<keyword evidence="2" id="KW-0175">Coiled coil</keyword>
<evidence type="ECO:0000256" key="2">
    <source>
        <dbReference type="SAM" id="Coils"/>
    </source>
</evidence>
<reference evidence="3" key="1">
    <citation type="submission" date="2022-11" db="EMBL/GenBank/DDBJ databases">
        <title>Biodiversity and phylogenetic relationships of bacteria.</title>
        <authorList>
            <person name="Machado R.A.R."/>
            <person name="Bhat A."/>
            <person name="Loulou A."/>
            <person name="Kallel S."/>
        </authorList>
    </citation>
    <scope>NUCLEOTIDE SEQUENCE</scope>
    <source>
        <strain evidence="3">DSM 16503</strain>
    </source>
</reference>
<organism evidence="3 4">
    <name type="scientific">Alcaligenes phenolicus</name>
    <dbReference type="NCBI Taxonomy" id="232846"/>
    <lineage>
        <taxon>Bacteria</taxon>
        <taxon>Pseudomonadati</taxon>
        <taxon>Pseudomonadota</taxon>
        <taxon>Betaproteobacteria</taxon>
        <taxon>Burkholderiales</taxon>
        <taxon>Alcaligenaceae</taxon>
        <taxon>Alcaligenes</taxon>
    </lineage>
</organism>
<protein>
    <submittedName>
        <fullName evidence="3">TolC family protein</fullName>
    </submittedName>
</protein>
<proteinExistence type="inferred from homology"/>
<dbReference type="PANTHER" id="PTHR30203:SF24">
    <property type="entry name" value="BLR4935 PROTEIN"/>
    <property type="match status" value="1"/>
</dbReference>
<dbReference type="Gene3D" id="1.20.1600.10">
    <property type="entry name" value="Outer membrane efflux proteins (OEP)"/>
    <property type="match status" value="1"/>
</dbReference>
<dbReference type="InterPro" id="IPR003423">
    <property type="entry name" value="OMP_efflux"/>
</dbReference>
<dbReference type="GO" id="GO:0015562">
    <property type="term" value="F:efflux transmembrane transporter activity"/>
    <property type="evidence" value="ECO:0007669"/>
    <property type="project" value="InterPro"/>
</dbReference>
<evidence type="ECO:0000256" key="1">
    <source>
        <dbReference type="ARBA" id="ARBA00007613"/>
    </source>
</evidence>
<dbReference type="EMBL" id="JAPKNB010000008">
    <property type="protein sequence ID" value="MCX5566042.1"/>
    <property type="molecule type" value="Genomic_DNA"/>
</dbReference>